<accession>A0A0F8WYV4</accession>
<proteinExistence type="predicted"/>
<dbReference type="AlphaFoldDB" id="A0A0F8WYV4"/>
<protein>
    <submittedName>
        <fullName evidence="1">Uncharacterized protein</fullName>
    </submittedName>
</protein>
<comment type="caution">
    <text evidence="1">The sequence shown here is derived from an EMBL/GenBank/DDBJ whole genome shotgun (WGS) entry which is preliminary data.</text>
</comment>
<organism evidence="1">
    <name type="scientific">marine sediment metagenome</name>
    <dbReference type="NCBI Taxonomy" id="412755"/>
    <lineage>
        <taxon>unclassified sequences</taxon>
        <taxon>metagenomes</taxon>
        <taxon>ecological metagenomes</taxon>
    </lineage>
</organism>
<evidence type="ECO:0000313" key="1">
    <source>
        <dbReference type="EMBL" id="KKK62047.1"/>
    </source>
</evidence>
<sequence length="42" mass="4498">AEASGGWWSEHKELHHRYNMAGKACPACGGTEPLAEMAERGA</sequence>
<feature type="non-terminal residue" evidence="1">
    <location>
        <position position="1"/>
    </location>
</feature>
<dbReference type="EMBL" id="LAZR01062187">
    <property type="protein sequence ID" value="KKK62047.1"/>
    <property type="molecule type" value="Genomic_DNA"/>
</dbReference>
<reference evidence="1" key="1">
    <citation type="journal article" date="2015" name="Nature">
        <title>Complex archaea that bridge the gap between prokaryotes and eukaryotes.</title>
        <authorList>
            <person name="Spang A."/>
            <person name="Saw J.H."/>
            <person name="Jorgensen S.L."/>
            <person name="Zaremba-Niedzwiedzka K."/>
            <person name="Martijn J."/>
            <person name="Lind A.E."/>
            <person name="van Eijk R."/>
            <person name="Schleper C."/>
            <person name="Guy L."/>
            <person name="Ettema T.J."/>
        </authorList>
    </citation>
    <scope>NUCLEOTIDE SEQUENCE</scope>
</reference>
<gene>
    <name evidence="1" type="ORF">LCGC14_3008260</name>
</gene>
<name>A0A0F8WYV4_9ZZZZ</name>